<dbReference type="InterPro" id="IPR036890">
    <property type="entry name" value="HATPase_C_sf"/>
</dbReference>
<dbReference type="GO" id="GO:0005886">
    <property type="term" value="C:plasma membrane"/>
    <property type="evidence" value="ECO:0007669"/>
    <property type="project" value="TreeGrafter"/>
</dbReference>
<evidence type="ECO:0000256" key="2">
    <source>
        <dbReference type="ARBA" id="ARBA00004370"/>
    </source>
</evidence>
<evidence type="ECO:0000256" key="7">
    <source>
        <dbReference type="ARBA" id="ARBA00022777"/>
    </source>
</evidence>
<keyword evidence="15" id="KW-1185">Reference proteome</keyword>
<evidence type="ECO:0000256" key="9">
    <source>
        <dbReference type="ARBA" id="ARBA00023012"/>
    </source>
</evidence>
<dbReference type="Gene3D" id="3.30.565.10">
    <property type="entry name" value="Histidine kinase-like ATPase, C-terminal domain"/>
    <property type="match status" value="1"/>
</dbReference>
<comment type="caution">
    <text evidence="14">The sequence shown here is derived from an EMBL/GenBank/DDBJ whole genome shotgun (WGS) entry which is preliminary data.</text>
</comment>
<keyword evidence="6 11" id="KW-0812">Transmembrane</keyword>
<dbReference type="AlphaFoldDB" id="A0A7K1GJG8"/>
<dbReference type="InterPro" id="IPR003594">
    <property type="entry name" value="HATPase_dom"/>
</dbReference>
<dbReference type="SMART" id="SM00387">
    <property type="entry name" value="HATPase_c"/>
    <property type="match status" value="1"/>
</dbReference>
<evidence type="ECO:0000256" key="1">
    <source>
        <dbReference type="ARBA" id="ARBA00000085"/>
    </source>
</evidence>
<dbReference type="PROSITE" id="PS50885">
    <property type="entry name" value="HAMP"/>
    <property type="match status" value="1"/>
</dbReference>
<feature type="domain" description="Histidine kinase" evidence="12">
    <location>
        <begin position="239"/>
        <end position="455"/>
    </location>
</feature>
<keyword evidence="5" id="KW-0808">Transferase</keyword>
<evidence type="ECO:0000256" key="6">
    <source>
        <dbReference type="ARBA" id="ARBA00022692"/>
    </source>
</evidence>
<evidence type="ECO:0000256" key="4">
    <source>
        <dbReference type="ARBA" id="ARBA00022553"/>
    </source>
</evidence>
<evidence type="ECO:0000313" key="14">
    <source>
        <dbReference type="EMBL" id="MTH28880.1"/>
    </source>
</evidence>
<dbReference type="Gene3D" id="1.10.287.130">
    <property type="match status" value="1"/>
</dbReference>
<dbReference type="InterPro" id="IPR003660">
    <property type="entry name" value="HAMP_dom"/>
</dbReference>
<evidence type="ECO:0000256" key="11">
    <source>
        <dbReference type="SAM" id="Phobius"/>
    </source>
</evidence>
<dbReference type="InterPro" id="IPR036097">
    <property type="entry name" value="HisK_dim/P_sf"/>
</dbReference>
<feature type="transmembrane region" description="Helical" evidence="11">
    <location>
        <begin position="7"/>
        <end position="28"/>
    </location>
</feature>
<dbReference type="CDD" id="cd06225">
    <property type="entry name" value="HAMP"/>
    <property type="match status" value="1"/>
</dbReference>
<evidence type="ECO:0000313" key="15">
    <source>
        <dbReference type="Proteomes" id="UP000488936"/>
    </source>
</evidence>
<dbReference type="SMART" id="SM00388">
    <property type="entry name" value="HisKA"/>
    <property type="match status" value="1"/>
</dbReference>
<dbReference type="EMBL" id="WMJY01000004">
    <property type="protein sequence ID" value="MTH28880.1"/>
    <property type="molecule type" value="Genomic_DNA"/>
</dbReference>
<dbReference type="PANTHER" id="PTHR45436:SF5">
    <property type="entry name" value="SENSOR HISTIDINE KINASE TRCS"/>
    <property type="match status" value="1"/>
</dbReference>
<protein>
    <recommendedName>
        <fullName evidence="3">histidine kinase</fullName>
        <ecNumber evidence="3">2.7.13.3</ecNumber>
    </recommendedName>
</protein>
<dbReference type="Pfam" id="PF02518">
    <property type="entry name" value="HATPase_c"/>
    <property type="match status" value="1"/>
</dbReference>
<reference evidence="14 15" key="1">
    <citation type="journal article" date="2006" name="Int. J. Syst. Evol. Microbiol.">
        <title>Myroides pelagicus sp. nov., isolated from seawater in Thailand.</title>
        <authorList>
            <person name="Yoon J."/>
            <person name="Maneerat S."/>
            <person name="Kawai F."/>
            <person name="Yokota A."/>
        </authorList>
    </citation>
    <scope>NUCLEOTIDE SEQUENCE [LARGE SCALE GENOMIC DNA]</scope>
    <source>
        <strain evidence="14 15">SM1T</strain>
    </source>
</reference>
<dbReference type="InterPro" id="IPR005467">
    <property type="entry name" value="His_kinase_dom"/>
</dbReference>
<dbReference type="Proteomes" id="UP000488936">
    <property type="component" value="Unassembled WGS sequence"/>
</dbReference>
<dbReference type="Pfam" id="PF00512">
    <property type="entry name" value="HisKA"/>
    <property type="match status" value="1"/>
</dbReference>
<evidence type="ECO:0000256" key="3">
    <source>
        <dbReference type="ARBA" id="ARBA00012438"/>
    </source>
</evidence>
<dbReference type="SUPFAM" id="SSF55874">
    <property type="entry name" value="ATPase domain of HSP90 chaperone/DNA topoisomerase II/histidine kinase"/>
    <property type="match status" value="1"/>
</dbReference>
<dbReference type="RefSeq" id="WP_155034860.1">
    <property type="nucleotide sequence ID" value="NZ_JAYMMG010000009.1"/>
</dbReference>
<keyword evidence="4" id="KW-0597">Phosphoprotein</keyword>
<proteinExistence type="predicted"/>
<dbReference type="InterPro" id="IPR004358">
    <property type="entry name" value="Sig_transdc_His_kin-like_C"/>
</dbReference>
<keyword evidence="10 11" id="KW-0472">Membrane</keyword>
<comment type="catalytic activity">
    <reaction evidence="1">
        <text>ATP + protein L-histidine = ADP + protein N-phospho-L-histidine.</text>
        <dbReference type="EC" id="2.7.13.3"/>
    </reaction>
</comment>
<dbReference type="CDD" id="cd00082">
    <property type="entry name" value="HisKA"/>
    <property type="match status" value="1"/>
</dbReference>
<gene>
    <name evidence="14" type="ORF">GJV77_02945</name>
</gene>
<evidence type="ECO:0000256" key="5">
    <source>
        <dbReference type="ARBA" id="ARBA00022679"/>
    </source>
</evidence>
<keyword evidence="8 11" id="KW-1133">Transmembrane helix</keyword>
<dbReference type="Gene3D" id="6.10.340.10">
    <property type="match status" value="1"/>
</dbReference>
<dbReference type="PANTHER" id="PTHR45436">
    <property type="entry name" value="SENSOR HISTIDINE KINASE YKOH"/>
    <property type="match status" value="1"/>
</dbReference>
<dbReference type="EC" id="2.7.13.3" evidence="3"/>
<dbReference type="SUPFAM" id="SSF47384">
    <property type="entry name" value="Homodimeric domain of signal transducing histidine kinase"/>
    <property type="match status" value="1"/>
</dbReference>
<evidence type="ECO:0000256" key="10">
    <source>
        <dbReference type="ARBA" id="ARBA00023136"/>
    </source>
</evidence>
<organism evidence="14 15">
    <name type="scientific">Myroides pelagicus</name>
    <dbReference type="NCBI Taxonomy" id="270914"/>
    <lineage>
        <taxon>Bacteria</taxon>
        <taxon>Pseudomonadati</taxon>
        <taxon>Bacteroidota</taxon>
        <taxon>Flavobacteriia</taxon>
        <taxon>Flavobacteriales</taxon>
        <taxon>Flavobacteriaceae</taxon>
        <taxon>Myroides</taxon>
    </lineage>
</organism>
<name>A0A7K1GJG8_9FLAO</name>
<feature type="transmembrane region" description="Helical" evidence="11">
    <location>
        <begin position="154"/>
        <end position="177"/>
    </location>
</feature>
<dbReference type="SMART" id="SM00304">
    <property type="entry name" value="HAMP"/>
    <property type="match status" value="1"/>
</dbReference>
<dbReference type="InterPro" id="IPR003661">
    <property type="entry name" value="HisK_dim/P_dom"/>
</dbReference>
<evidence type="ECO:0000259" key="12">
    <source>
        <dbReference type="PROSITE" id="PS50109"/>
    </source>
</evidence>
<keyword evidence="9" id="KW-0902">Two-component regulatory system</keyword>
<evidence type="ECO:0000259" key="13">
    <source>
        <dbReference type="PROSITE" id="PS50885"/>
    </source>
</evidence>
<sequence length="455" mass="52070">MKIRTRLTLLFTVLVASLFIVFASILYWSSAQHRENEFYGQLEREAITKAKLFFEAKVKPQTLHRIYKNNSQHINEVEVAIYNRAFELLYHDDVEIDRVKETEEMLASIIANKILHFEQEEWQVVGLRLTFDDKDYIITAAAYDEYGFTKLQNLLYTIAVLALLSIIVIGTAGVFFANRALSPIKKMINEVNEITATSLNLRLSHEQNKDELALLANTFNEMLNRLEYSFDAQKQFVSNISHELRTPLAAIIAELELSLAKEQTREQYVMTIENALADARRLVRLSNSLLDFAKASYDPTEIAFKPVCLDEVVLDACQKLQRINKSYKFSFFIEDSVSREEMMVVSANLYLIQVAFVNLLENACKYSENEQCNVSILYKDNHLIVKVSDTGIGIKPEDMEAIFVPFYRGENEYFKQGNGIGLPLTKKIIDLHKARIAVESLVGKGTTFTIHFPPG</sequence>
<dbReference type="GO" id="GO:0000155">
    <property type="term" value="F:phosphorelay sensor kinase activity"/>
    <property type="evidence" value="ECO:0007669"/>
    <property type="project" value="InterPro"/>
</dbReference>
<dbReference type="Pfam" id="PF00672">
    <property type="entry name" value="HAMP"/>
    <property type="match status" value="1"/>
</dbReference>
<accession>A0A7K1GJG8</accession>
<evidence type="ECO:0000256" key="8">
    <source>
        <dbReference type="ARBA" id="ARBA00022989"/>
    </source>
</evidence>
<dbReference type="PROSITE" id="PS50109">
    <property type="entry name" value="HIS_KIN"/>
    <property type="match status" value="1"/>
</dbReference>
<dbReference type="SUPFAM" id="SSF158472">
    <property type="entry name" value="HAMP domain-like"/>
    <property type="match status" value="1"/>
</dbReference>
<dbReference type="PRINTS" id="PR00344">
    <property type="entry name" value="BCTRLSENSOR"/>
</dbReference>
<keyword evidence="7" id="KW-0418">Kinase</keyword>
<feature type="domain" description="HAMP" evidence="13">
    <location>
        <begin position="178"/>
        <end position="231"/>
    </location>
</feature>
<dbReference type="OrthoDB" id="594725at2"/>
<comment type="subcellular location">
    <subcellularLocation>
        <location evidence="2">Membrane</location>
    </subcellularLocation>
</comment>
<dbReference type="InterPro" id="IPR050428">
    <property type="entry name" value="TCS_sensor_his_kinase"/>
</dbReference>